<keyword evidence="2" id="KW-0489">Methyltransferase</keyword>
<dbReference type="InterPro" id="IPR041698">
    <property type="entry name" value="Methyltransf_25"/>
</dbReference>
<dbReference type="RefSeq" id="WP_234751143.1">
    <property type="nucleotide sequence ID" value="NZ_BAAAWN010000001.1"/>
</dbReference>
<dbReference type="Pfam" id="PF13649">
    <property type="entry name" value="Methyltransf_25"/>
    <property type="match status" value="1"/>
</dbReference>
<dbReference type="CDD" id="cd02440">
    <property type="entry name" value="AdoMet_MTases"/>
    <property type="match status" value="1"/>
</dbReference>
<reference evidence="2 3" key="1">
    <citation type="submission" date="2024-09" db="EMBL/GenBank/DDBJ databases">
        <authorList>
            <person name="Sun Q."/>
            <person name="Mori K."/>
        </authorList>
    </citation>
    <scope>NUCLEOTIDE SEQUENCE [LARGE SCALE GENOMIC DNA]</scope>
    <source>
        <strain evidence="2 3">JCM 1334</strain>
    </source>
</reference>
<dbReference type="Proteomes" id="UP001589702">
    <property type="component" value="Unassembled WGS sequence"/>
</dbReference>
<dbReference type="InterPro" id="IPR029063">
    <property type="entry name" value="SAM-dependent_MTases_sf"/>
</dbReference>
<dbReference type="EC" id="2.1.1.-" evidence="2"/>
<gene>
    <name evidence="2" type="ORF">ACFFP1_14010</name>
</gene>
<evidence type="ECO:0000259" key="1">
    <source>
        <dbReference type="Pfam" id="PF13649"/>
    </source>
</evidence>
<protein>
    <submittedName>
        <fullName evidence="2">Class I SAM-dependent methyltransferase</fullName>
        <ecNumber evidence="2">2.1.1.-</ecNumber>
    </submittedName>
</protein>
<accession>A0ABV5Y3B7</accession>
<dbReference type="GO" id="GO:0032259">
    <property type="term" value="P:methylation"/>
    <property type="evidence" value="ECO:0007669"/>
    <property type="project" value="UniProtKB-KW"/>
</dbReference>
<keyword evidence="3" id="KW-1185">Reference proteome</keyword>
<dbReference type="GO" id="GO:0008168">
    <property type="term" value="F:methyltransferase activity"/>
    <property type="evidence" value="ECO:0007669"/>
    <property type="project" value="UniProtKB-KW"/>
</dbReference>
<dbReference type="Gene3D" id="3.40.50.150">
    <property type="entry name" value="Vaccinia Virus protein VP39"/>
    <property type="match status" value="1"/>
</dbReference>
<dbReference type="EMBL" id="JBHMBC010000022">
    <property type="protein sequence ID" value="MFB9820610.1"/>
    <property type="molecule type" value="Genomic_DNA"/>
</dbReference>
<sequence>MAESFGLDARRYDQARPGYPDALVARIVVGSPGPGVLVGCGTGIVARQFQAAGCSVLGVDSDPRMAEYAHPGAAGRGSNF</sequence>
<organism evidence="2 3">
    <name type="scientific">Arthrobacter ramosus</name>
    <dbReference type="NCBI Taxonomy" id="1672"/>
    <lineage>
        <taxon>Bacteria</taxon>
        <taxon>Bacillati</taxon>
        <taxon>Actinomycetota</taxon>
        <taxon>Actinomycetes</taxon>
        <taxon>Micrococcales</taxon>
        <taxon>Micrococcaceae</taxon>
        <taxon>Arthrobacter</taxon>
    </lineage>
</organism>
<dbReference type="SUPFAM" id="SSF53335">
    <property type="entry name" value="S-adenosyl-L-methionine-dependent methyltransferases"/>
    <property type="match status" value="1"/>
</dbReference>
<feature type="domain" description="Methyltransferase" evidence="1">
    <location>
        <begin position="38"/>
        <end position="76"/>
    </location>
</feature>
<keyword evidence="2" id="KW-0808">Transferase</keyword>
<proteinExistence type="predicted"/>
<evidence type="ECO:0000313" key="2">
    <source>
        <dbReference type="EMBL" id="MFB9820610.1"/>
    </source>
</evidence>
<name>A0ABV5Y3B7_ARTRM</name>
<evidence type="ECO:0000313" key="3">
    <source>
        <dbReference type="Proteomes" id="UP001589702"/>
    </source>
</evidence>
<comment type="caution">
    <text evidence="2">The sequence shown here is derived from an EMBL/GenBank/DDBJ whole genome shotgun (WGS) entry which is preliminary data.</text>
</comment>